<evidence type="ECO:0000313" key="2">
    <source>
        <dbReference type="EMBL" id="KIM40530.1"/>
    </source>
</evidence>
<gene>
    <name evidence="2" type="ORF">M413DRAFT_28346</name>
</gene>
<protein>
    <submittedName>
        <fullName evidence="2">Uncharacterized protein</fullName>
    </submittedName>
</protein>
<dbReference type="HOGENOM" id="CLU_1806389_0_0_1"/>
<dbReference type="OrthoDB" id="5415522at2759"/>
<proteinExistence type="predicted"/>
<keyword evidence="3" id="KW-1185">Reference proteome</keyword>
<dbReference type="EMBL" id="KN831782">
    <property type="protein sequence ID" value="KIM40530.1"/>
    <property type="molecule type" value="Genomic_DNA"/>
</dbReference>
<dbReference type="AlphaFoldDB" id="A0A0C3BV60"/>
<organism evidence="2 3">
    <name type="scientific">Hebeloma cylindrosporum</name>
    <dbReference type="NCBI Taxonomy" id="76867"/>
    <lineage>
        <taxon>Eukaryota</taxon>
        <taxon>Fungi</taxon>
        <taxon>Dikarya</taxon>
        <taxon>Basidiomycota</taxon>
        <taxon>Agaricomycotina</taxon>
        <taxon>Agaricomycetes</taxon>
        <taxon>Agaricomycetidae</taxon>
        <taxon>Agaricales</taxon>
        <taxon>Agaricineae</taxon>
        <taxon>Hymenogastraceae</taxon>
        <taxon>Hebeloma</taxon>
    </lineage>
</organism>
<feature type="region of interest" description="Disordered" evidence="1">
    <location>
        <begin position="1"/>
        <end position="28"/>
    </location>
</feature>
<evidence type="ECO:0000256" key="1">
    <source>
        <dbReference type="SAM" id="MobiDB-lite"/>
    </source>
</evidence>
<evidence type="ECO:0000313" key="3">
    <source>
        <dbReference type="Proteomes" id="UP000053424"/>
    </source>
</evidence>
<name>A0A0C3BV60_HEBCY</name>
<dbReference type="Proteomes" id="UP000053424">
    <property type="component" value="Unassembled WGS sequence"/>
</dbReference>
<accession>A0A0C3BV60</accession>
<sequence>MSDSVSKDYTVTGSGTNDQGNHWCSRQGNDGGNGYHHSNKLQLSSPPSITVCILVASHIMSTLYLGQCWDSHEHTVIGQGINTRGNYWCKHVGFNGGIDFHYLNMNGSRFFRYSDSLEEYDNGHGYGWQRWPVDDDDEPQHQG</sequence>
<reference evidence="3" key="2">
    <citation type="submission" date="2015-01" db="EMBL/GenBank/DDBJ databases">
        <title>Evolutionary Origins and Diversification of the Mycorrhizal Mutualists.</title>
        <authorList>
            <consortium name="DOE Joint Genome Institute"/>
            <consortium name="Mycorrhizal Genomics Consortium"/>
            <person name="Kohler A."/>
            <person name="Kuo A."/>
            <person name="Nagy L.G."/>
            <person name="Floudas D."/>
            <person name="Copeland A."/>
            <person name="Barry K.W."/>
            <person name="Cichocki N."/>
            <person name="Veneault-Fourrey C."/>
            <person name="LaButti K."/>
            <person name="Lindquist E.A."/>
            <person name="Lipzen A."/>
            <person name="Lundell T."/>
            <person name="Morin E."/>
            <person name="Murat C."/>
            <person name="Riley R."/>
            <person name="Ohm R."/>
            <person name="Sun H."/>
            <person name="Tunlid A."/>
            <person name="Henrissat B."/>
            <person name="Grigoriev I.V."/>
            <person name="Hibbett D.S."/>
            <person name="Martin F."/>
        </authorList>
    </citation>
    <scope>NUCLEOTIDE SEQUENCE [LARGE SCALE GENOMIC DNA]</scope>
    <source>
        <strain evidence="3">h7</strain>
    </source>
</reference>
<reference evidence="2 3" key="1">
    <citation type="submission" date="2014-04" db="EMBL/GenBank/DDBJ databases">
        <authorList>
            <consortium name="DOE Joint Genome Institute"/>
            <person name="Kuo A."/>
            <person name="Gay G."/>
            <person name="Dore J."/>
            <person name="Kohler A."/>
            <person name="Nagy L.G."/>
            <person name="Floudas D."/>
            <person name="Copeland A."/>
            <person name="Barry K.W."/>
            <person name="Cichocki N."/>
            <person name="Veneault-Fourrey C."/>
            <person name="LaButti K."/>
            <person name="Lindquist E.A."/>
            <person name="Lipzen A."/>
            <person name="Lundell T."/>
            <person name="Morin E."/>
            <person name="Murat C."/>
            <person name="Sun H."/>
            <person name="Tunlid A."/>
            <person name="Henrissat B."/>
            <person name="Grigoriev I.V."/>
            <person name="Hibbett D.S."/>
            <person name="Martin F."/>
            <person name="Nordberg H.P."/>
            <person name="Cantor M.N."/>
            <person name="Hua S.X."/>
        </authorList>
    </citation>
    <scope>NUCLEOTIDE SEQUENCE [LARGE SCALE GENOMIC DNA]</scope>
    <source>
        <strain evidence="3">h7</strain>
    </source>
</reference>